<evidence type="ECO:0000313" key="2">
    <source>
        <dbReference type="Proteomes" id="UP000814033"/>
    </source>
</evidence>
<comment type="caution">
    <text evidence="1">The sequence shown here is derived from an EMBL/GenBank/DDBJ whole genome shotgun (WGS) entry which is preliminary data.</text>
</comment>
<dbReference type="EMBL" id="MU276085">
    <property type="protein sequence ID" value="KAI0042085.1"/>
    <property type="molecule type" value="Genomic_DNA"/>
</dbReference>
<sequence>MSSPLASPVVKAPRMDMDPKARKRLEQQNIRFITNYWVDKIRLILAVDHTLSKNKTLKQIAIELRENHVLIKRLEDQSADLSMQIDARDGLLQSLRNQLSEKDEAIRALNVELDAFRAVLEKDSNNNP</sequence>
<proteinExistence type="predicted"/>
<dbReference type="Proteomes" id="UP000814033">
    <property type="component" value="Unassembled WGS sequence"/>
</dbReference>
<accession>A0ACB8RD95</accession>
<gene>
    <name evidence="1" type="ORF">FA95DRAFT_1610493</name>
</gene>
<protein>
    <submittedName>
        <fullName evidence="1">Uncharacterized protein</fullName>
    </submittedName>
</protein>
<name>A0ACB8RD95_9AGAM</name>
<reference evidence="1" key="2">
    <citation type="journal article" date="2022" name="New Phytol.">
        <title>Evolutionary transition to the ectomycorrhizal habit in the genomes of a hyperdiverse lineage of mushroom-forming fungi.</title>
        <authorList>
            <person name="Looney B."/>
            <person name="Miyauchi S."/>
            <person name="Morin E."/>
            <person name="Drula E."/>
            <person name="Courty P.E."/>
            <person name="Kohler A."/>
            <person name="Kuo A."/>
            <person name="LaButti K."/>
            <person name="Pangilinan J."/>
            <person name="Lipzen A."/>
            <person name="Riley R."/>
            <person name="Andreopoulos W."/>
            <person name="He G."/>
            <person name="Johnson J."/>
            <person name="Nolan M."/>
            <person name="Tritt A."/>
            <person name="Barry K.W."/>
            <person name="Grigoriev I.V."/>
            <person name="Nagy L.G."/>
            <person name="Hibbett D."/>
            <person name="Henrissat B."/>
            <person name="Matheny P.B."/>
            <person name="Labbe J."/>
            <person name="Martin F.M."/>
        </authorList>
    </citation>
    <scope>NUCLEOTIDE SEQUENCE</scope>
    <source>
        <strain evidence="1">FP105234-sp</strain>
    </source>
</reference>
<keyword evidence="2" id="KW-1185">Reference proteome</keyword>
<evidence type="ECO:0000313" key="1">
    <source>
        <dbReference type="EMBL" id="KAI0042085.1"/>
    </source>
</evidence>
<organism evidence="1 2">
    <name type="scientific">Auriscalpium vulgare</name>
    <dbReference type="NCBI Taxonomy" id="40419"/>
    <lineage>
        <taxon>Eukaryota</taxon>
        <taxon>Fungi</taxon>
        <taxon>Dikarya</taxon>
        <taxon>Basidiomycota</taxon>
        <taxon>Agaricomycotina</taxon>
        <taxon>Agaricomycetes</taxon>
        <taxon>Russulales</taxon>
        <taxon>Auriscalpiaceae</taxon>
        <taxon>Auriscalpium</taxon>
    </lineage>
</organism>
<reference evidence="1" key="1">
    <citation type="submission" date="2021-02" db="EMBL/GenBank/DDBJ databases">
        <authorList>
            <consortium name="DOE Joint Genome Institute"/>
            <person name="Ahrendt S."/>
            <person name="Looney B.P."/>
            <person name="Miyauchi S."/>
            <person name="Morin E."/>
            <person name="Drula E."/>
            <person name="Courty P.E."/>
            <person name="Chicoki N."/>
            <person name="Fauchery L."/>
            <person name="Kohler A."/>
            <person name="Kuo A."/>
            <person name="Labutti K."/>
            <person name="Pangilinan J."/>
            <person name="Lipzen A."/>
            <person name="Riley R."/>
            <person name="Andreopoulos W."/>
            <person name="He G."/>
            <person name="Johnson J."/>
            <person name="Barry K.W."/>
            <person name="Grigoriev I.V."/>
            <person name="Nagy L."/>
            <person name="Hibbett D."/>
            <person name="Henrissat B."/>
            <person name="Matheny P.B."/>
            <person name="Labbe J."/>
            <person name="Martin F."/>
        </authorList>
    </citation>
    <scope>NUCLEOTIDE SEQUENCE</scope>
    <source>
        <strain evidence="1">FP105234-sp</strain>
    </source>
</reference>